<dbReference type="PROSITE" id="PS51257">
    <property type="entry name" value="PROKAR_LIPOPROTEIN"/>
    <property type="match status" value="1"/>
</dbReference>
<dbReference type="Pfam" id="PF00581">
    <property type="entry name" value="Rhodanese"/>
    <property type="match status" value="1"/>
</dbReference>
<protein>
    <submittedName>
        <fullName evidence="3">Rhodanese-like domain-containing protein</fullName>
    </submittedName>
</protein>
<evidence type="ECO:0000256" key="1">
    <source>
        <dbReference type="SAM" id="SignalP"/>
    </source>
</evidence>
<organism evidence="3 4">
    <name type="scientific">Uliginosibacterium paludis</name>
    <dbReference type="NCBI Taxonomy" id="1615952"/>
    <lineage>
        <taxon>Bacteria</taxon>
        <taxon>Pseudomonadati</taxon>
        <taxon>Pseudomonadota</taxon>
        <taxon>Betaproteobacteria</taxon>
        <taxon>Rhodocyclales</taxon>
        <taxon>Zoogloeaceae</taxon>
        <taxon>Uliginosibacterium</taxon>
    </lineage>
</organism>
<evidence type="ECO:0000259" key="2">
    <source>
        <dbReference type="PROSITE" id="PS50206"/>
    </source>
</evidence>
<evidence type="ECO:0000313" key="4">
    <source>
        <dbReference type="Proteomes" id="UP001548590"/>
    </source>
</evidence>
<gene>
    <name evidence="3" type="ORF">ABVT11_12880</name>
</gene>
<dbReference type="EMBL" id="JBEWLZ010000007">
    <property type="protein sequence ID" value="MET1490724.1"/>
    <property type="molecule type" value="Genomic_DNA"/>
</dbReference>
<feature type="signal peptide" evidence="1">
    <location>
        <begin position="1"/>
        <end position="23"/>
    </location>
</feature>
<dbReference type="Gene3D" id="3.40.250.10">
    <property type="entry name" value="Rhodanese-like domain"/>
    <property type="match status" value="1"/>
</dbReference>
<feature type="domain" description="Rhodanese" evidence="2">
    <location>
        <begin position="21"/>
        <end position="103"/>
    </location>
</feature>
<dbReference type="PANTHER" id="PTHR44086:SF10">
    <property type="entry name" value="THIOSULFATE SULFURTRANSFERASE_RHODANESE-LIKE DOMAIN-CONTAINING PROTEIN 3"/>
    <property type="match status" value="1"/>
</dbReference>
<dbReference type="InterPro" id="IPR001763">
    <property type="entry name" value="Rhodanese-like_dom"/>
</dbReference>
<dbReference type="CDD" id="cd00158">
    <property type="entry name" value="RHOD"/>
    <property type="match status" value="1"/>
</dbReference>
<reference evidence="3 4" key="1">
    <citation type="submission" date="2024-07" db="EMBL/GenBank/DDBJ databases">
        <title>Uliginosibacterium paludis KCTC:42655.</title>
        <authorList>
            <person name="Kim M.K."/>
        </authorList>
    </citation>
    <scope>NUCLEOTIDE SEQUENCE [LARGE SCALE GENOMIC DNA]</scope>
    <source>
        <strain evidence="3 4">KCTC 42655</strain>
    </source>
</reference>
<name>A0ABV2CS36_9RHOO</name>
<sequence>MSARLFRPLTLTLALLACSPAGAATVLIDVRTPAEYSEGHLEGALNIPYDEIDKRIAEAARRDDEVIVYCRSGRRSHEAGQTLIRLGYRNVLDYGAMDDARKRVRATPEPSQRP</sequence>
<keyword evidence="4" id="KW-1185">Reference proteome</keyword>
<dbReference type="PROSITE" id="PS50206">
    <property type="entry name" value="RHODANESE_3"/>
    <property type="match status" value="1"/>
</dbReference>
<dbReference type="Proteomes" id="UP001548590">
    <property type="component" value="Unassembled WGS sequence"/>
</dbReference>
<dbReference type="SMART" id="SM00450">
    <property type="entry name" value="RHOD"/>
    <property type="match status" value="1"/>
</dbReference>
<feature type="chain" id="PRO_5045846763" evidence="1">
    <location>
        <begin position="24"/>
        <end position="114"/>
    </location>
</feature>
<dbReference type="InterPro" id="IPR036873">
    <property type="entry name" value="Rhodanese-like_dom_sf"/>
</dbReference>
<dbReference type="PANTHER" id="PTHR44086">
    <property type="entry name" value="THIOSULFATE SULFURTRANSFERASE RDL2, MITOCHONDRIAL-RELATED"/>
    <property type="match status" value="1"/>
</dbReference>
<keyword evidence="1" id="KW-0732">Signal</keyword>
<accession>A0ABV2CS36</accession>
<comment type="caution">
    <text evidence="3">The sequence shown here is derived from an EMBL/GenBank/DDBJ whole genome shotgun (WGS) entry which is preliminary data.</text>
</comment>
<dbReference type="RefSeq" id="WP_345925993.1">
    <property type="nucleotide sequence ID" value="NZ_JBDIVF010000002.1"/>
</dbReference>
<dbReference type="SUPFAM" id="SSF52821">
    <property type="entry name" value="Rhodanese/Cell cycle control phosphatase"/>
    <property type="match status" value="1"/>
</dbReference>
<evidence type="ECO:0000313" key="3">
    <source>
        <dbReference type="EMBL" id="MET1490724.1"/>
    </source>
</evidence>
<proteinExistence type="predicted"/>